<accession>A0A0N4YXW7</accession>
<sequence>MRHQEPTSLWILLEESAYVTCRLKCSYERAFRRVKTFVSRPIKEATLQRFATMVEAKKQAEESGQITNRKLKRGDDVFPKPIQRSKSKDGAKESVAQAALYFGGSLPSGCKIVTGNKDNNGHLLTEDDQPFWTEQRKPTEDDLSDTDDDLQMSAEVVLDVCDGKVKLVNMPSISVVLDPMNELAELKRRDSLFFTREILFGNSVRSMINIHGM</sequence>
<dbReference type="Proteomes" id="UP000271162">
    <property type="component" value="Unassembled WGS sequence"/>
</dbReference>
<feature type="region of interest" description="Disordered" evidence="1">
    <location>
        <begin position="123"/>
        <end position="147"/>
    </location>
</feature>
<dbReference type="EMBL" id="UYSL01027380">
    <property type="protein sequence ID" value="VDL86674.1"/>
    <property type="molecule type" value="Genomic_DNA"/>
</dbReference>
<evidence type="ECO:0000313" key="4">
    <source>
        <dbReference type="WBParaSite" id="NBR_0002208901-mRNA-1"/>
    </source>
</evidence>
<evidence type="ECO:0000313" key="2">
    <source>
        <dbReference type="EMBL" id="VDL86674.1"/>
    </source>
</evidence>
<dbReference type="Pfam" id="PF05867">
    <property type="entry name" value="DUF851"/>
    <property type="match status" value="1"/>
</dbReference>
<evidence type="ECO:0000313" key="3">
    <source>
        <dbReference type="Proteomes" id="UP000271162"/>
    </source>
</evidence>
<gene>
    <name evidence="2" type="ORF">NBR_LOCUS22090</name>
</gene>
<dbReference type="InterPro" id="IPR008569">
    <property type="entry name" value="DUF851"/>
</dbReference>
<organism evidence="4">
    <name type="scientific">Nippostrongylus brasiliensis</name>
    <name type="common">Rat hookworm</name>
    <dbReference type="NCBI Taxonomy" id="27835"/>
    <lineage>
        <taxon>Eukaryota</taxon>
        <taxon>Metazoa</taxon>
        <taxon>Ecdysozoa</taxon>
        <taxon>Nematoda</taxon>
        <taxon>Chromadorea</taxon>
        <taxon>Rhabditida</taxon>
        <taxon>Rhabditina</taxon>
        <taxon>Rhabditomorpha</taxon>
        <taxon>Strongyloidea</taxon>
        <taxon>Heligmosomidae</taxon>
        <taxon>Nippostrongylus</taxon>
    </lineage>
</organism>
<dbReference type="WBParaSite" id="NBR_0002208901-mRNA-1">
    <property type="protein sequence ID" value="NBR_0002208901-mRNA-1"/>
    <property type="gene ID" value="NBR_0002208901"/>
</dbReference>
<reference evidence="2 3" key="2">
    <citation type="submission" date="2018-11" db="EMBL/GenBank/DDBJ databases">
        <authorList>
            <consortium name="Pathogen Informatics"/>
        </authorList>
    </citation>
    <scope>NUCLEOTIDE SEQUENCE [LARGE SCALE GENOMIC DNA]</scope>
</reference>
<protein>
    <submittedName>
        <fullName evidence="4">DUF4817 domain-containing protein</fullName>
    </submittedName>
</protein>
<dbReference type="OMA" id="RSMINIH"/>
<dbReference type="STRING" id="27835.A0A0N4YXW7"/>
<dbReference type="AlphaFoldDB" id="A0A0N4YXW7"/>
<keyword evidence="3" id="KW-1185">Reference proteome</keyword>
<proteinExistence type="predicted"/>
<name>A0A0N4YXW7_NIPBR</name>
<evidence type="ECO:0000256" key="1">
    <source>
        <dbReference type="SAM" id="MobiDB-lite"/>
    </source>
</evidence>
<reference evidence="4" key="1">
    <citation type="submission" date="2017-02" db="UniProtKB">
        <authorList>
            <consortium name="WormBaseParasite"/>
        </authorList>
    </citation>
    <scope>IDENTIFICATION</scope>
</reference>